<keyword evidence="4" id="KW-1185">Reference proteome</keyword>
<sequence length="364" mass="38698">MAQNVFSLVRITGIVSVLLFAGAVGLGRLAPGPEGRTVGHGPLIGVSSFEPRPADGSLEVLDVTSGAIRTLELPDADRVDLAVGSPWVDAWDQAQIVGRWMDVSSDGFLRHTGLARVSYPSGRVLERIPLERYPISPPCWGSGTSDRVLYVSGDGALYRLDFDAPAGAPGEGGQPGLRRLPWRSEAGSPPYLLDVCRAGAGLEEEILLVSIVSWKRPGSADCGLESEIWWLRLDPDETEVVAAGPVTPTDPKGRDNRRRRPALGRRADGSLWLAYLSWAGTPDRMRLRVVPARVDERTGAPRVDIAEGTPLADGCLNSFPAFSEGGTRLSFVAASANGPISQSIALDDAPSPTALAAAIEPDRP</sequence>
<comment type="caution">
    <text evidence="3">The sequence shown here is derived from an EMBL/GenBank/DDBJ whole genome shotgun (WGS) entry which is preliminary data.</text>
</comment>
<evidence type="ECO:0000313" key="4">
    <source>
        <dbReference type="Proteomes" id="UP000280296"/>
    </source>
</evidence>
<keyword evidence="2" id="KW-0812">Transmembrane</keyword>
<evidence type="ECO:0000313" key="3">
    <source>
        <dbReference type="EMBL" id="RUL82206.1"/>
    </source>
</evidence>
<reference evidence="3 4" key="1">
    <citation type="submission" date="2018-12" db="EMBL/GenBank/DDBJ databases">
        <authorList>
            <person name="Toschakov S.V."/>
        </authorList>
    </citation>
    <scope>NUCLEOTIDE SEQUENCE [LARGE SCALE GENOMIC DNA]</scope>
    <source>
        <strain evidence="3 4">GM2012</strain>
    </source>
</reference>
<dbReference type="RefSeq" id="WP_126727947.1">
    <property type="nucleotide sequence ID" value="NZ_RYZH01000074.1"/>
</dbReference>
<dbReference type="SUPFAM" id="SSF82171">
    <property type="entry name" value="DPP6 N-terminal domain-like"/>
    <property type="match status" value="1"/>
</dbReference>
<accession>A0A432MDE0</accession>
<proteinExistence type="predicted"/>
<dbReference type="OrthoDB" id="288741at2"/>
<name>A0A432MDE0_9BACT</name>
<gene>
    <name evidence="3" type="ORF">TsocGM_23760</name>
</gene>
<keyword evidence="2" id="KW-1133">Transmembrane helix</keyword>
<organism evidence="3 4">
    <name type="scientific">Tautonia sociabilis</name>
    <dbReference type="NCBI Taxonomy" id="2080755"/>
    <lineage>
        <taxon>Bacteria</taxon>
        <taxon>Pseudomonadati</taxon>
        <taxon>Planctomycetota</taxon>
        <taxon>Planctomycetia</taxon>
        <taxon>Isosphaerales</taxon>
        <taxon>Isosphaeraceae</taxon>
        <taxon>Tautonia</taxon>
    </lineage>
</organism>
<keyword evidence="2" id="KW-0472">Membrane</keyword>
<evidence type="ECO:0000256" key="1">
    <source>
        <dbReference type="SAM" id="MobiDB-lite"/>
    </source>
</evidence>
<reference evidence="3 4" key="2">
    <citation type="submission" date="2019-01" db="EMBL/GenBank/DDBJ databases">
        <title>Tautonia sociabilis, a novel thermotolerant planctomycete of Isosphaeraceae family, isolated from a 4000 m deep subterranean habitat.</title>
        <authorList>
            <person name="Kovaleva O.L."/>
            <person name="Elcheninov A.G."/>
            <person name="Van Heerden E."/>
            <person name="Toshchakov S.V."/>
            <person name="Novikov A."/>
            <person name="Bonch-Osmolovskaya E.A."/>
            <person name="Kublanov I.V."/>
        </authorList>
    </citation>
    <scope>NUCLEOTIDE SEQUENCE [LARGE SCALE GENOMIC DNA]</scope>
    <source>
        <strain evidence="3 4">GM2012</strain>
    </source>
</reference>
<dbReference type="Proteomes" id="UP000280296">
    <property type="component" value="Unassembled WGS sequence"/>
</dbReference>
<protein>
    <submittedName>
        <fullName evidence="3">Uncharacterized protein</fullName>
    </submittedName>
</protein>
<feature type="transmembrane region" description="Helical" evidence="2">
    <location>
        <begin position="6"/>
        <end position="26"/>
    </location>
</feature>
<feature type="region of interest" description="Disordered" evidence="1">
    <location>
        <begin position="242"/>
        <end position="261"/>
    </location>
</feature>
<dbReference type="AlphaFoldDB" id="A0A432MDE0"/>
<evidence type="ECO:0000256" key="2">
    <source>
        <dbReference type="SAM" id="Phobius"/>
    </source>
</evidence>
<dbReference type="EMBL" id="RYZH01000074">
    <property type="protein sequence ID" value="RUL82206.1"/>
    <property type="molecule type" value="Genomic_DNA"/>
</dbReference>